<sequence>MVCLGILFGCRPETVESYALSALIIIAILVCLRLFCYFLRLLLRKVRNSNQENEAREYEFRAHQQLPEQSVVVAFQER</sequence>
<keyword evidence="1" id="KW-0472">Membrane</keyword>
<evidence type="ECO:0000313" key="2">
    <source>
        <dbReference type="EMBL" id="PIN12241.1"/>
    </source>
</evidence>
<reference evidence="3" key="1">
    <citation type="journal article" date="2018" name="Gigascience">
        <title>Genome assembly of the Pink Ipe (Handroanthus impetiginosus, Bignoniaceae), a highly valued, ecologically keystone Neotropical timber forest tree.</title>
        <authorList>
            <person name="Silva-Junior O.B."/>
            <person name="Grattapaglia D."/>
            <person name="Novaes E."/>
            <person name="Collevatti R.G."/>
        </authorList>
    </citation>
    <scope>NUCLEOTIDE SEQUENCE [LARGE SCALE GENOMIC DNA]</scope>
    <source>
        <strain evidence="3">cv. UFG-1</strain>
    </source>
</reference>
<organism evidence="2 3">
    <name type="scientific">Handroanthus impetiginosus</name>
    <dbReference type="NCBI Taxonomy" id="429701"/>
    <lineage>
        <taxon>Eukaryota</taxon>
        <taxon>Viridiplantae</taxon>
        <taxon>Streptophyta</taxon>
        <taxon>Embryophyta</taxon>
        <taxon>Tracheophyta</taxon>
        <taxon>Spermatophyta</taxon>
        <taxon>Magnoliopsida</taxon>
        <taxon>eudicotyledons</taxon>
        <taxon>Gunneridae</taxon>
        <taxon>Pentapetalae</taxon>
        <taxon>asterids</taxon>
        <taxon>lamiids</taxon>
        <taxon>Lamiales</taxon>
        <taxon>Bignoniaceae</taxon>
        <taxon>Crescentiina</taxon>
        <taxon>Tabebuia alliance</taxon>
        <taxon>Handroanthus</taxon>
    </lineage>
</organism>
<proteinExistence type="predicted"/>
<dbReference type="Proteomes" id="UP000231279">
    <property type="component" value="Unassembled WGS sequence"/>
</dbReference>
<name>A0A2G9H408_9LAMI</name>
<gene>
    <name evidence="2" type="ORF">CDL12_15143</name>
</gene>
<comment type="caution">
    <text evidence="2">The sequence shown here is derived from an EMBL/GenBank/DDBJ whole genome shotgun (WGS) entry which is preliminary data.</text>
</comment>
<keyword evidence="1" id="KW-1133">Transmembrane helix</keyword>
<protein>
    <submittedName>
        <fullName evidence="2">Uncharacterized protein</fullName>
    </submittedName>
</protein>
<evidence type="ECO:0000256" key="1">
    <source>
        <dbReference type="SAM" id="Phobius"/>
    </source>
</evidence>
<accession>A0A2G9H408</accession>
<evidence type="ECO:0000313" key="3">
    <source>
        <dbReference type="Proteomes" id="UP000231279"/>
    </source>
</evidence>
<dbReference type="AlphaFoldDB" id="A0A2G9H408"/>
<keyword evidence="3" id="KW-1185">Reference proteome</keyword>
<keyword evidence="1" id="KW-0812">Transmembrane</keyword>
<dbReference type="EMBL" id="NKXS01002745">
    <property type="protein sequence ID" value="PIN12241.1"/>
    <property type="molecule type" value="Genomic_DNA"/>
</dbReference>
<feature type="transmembrane region" description="Helical" evidence="1">
    <location>
        <begin position="18"/>
        <end position="39"/>
    </location>
</feature>